<dbReference type="PANTHER" id="PTHR22988:SF71">
    <property type="entry name" value="CITRON RHO-INTERACTING KINASE"/>
    <property type="match status" value="1"/>
</dbReference>
<evidence type="ECO:0000256" key="3">
    <source>
        <dbReference type="ARBA" id="ARBA00022553"/>
    </source>
</evidence>
<comment type="caution">
    <text evidence="15">The sequence shown here is derived from an EMBL/GenBank/DDBJ whole genome shotgun (WGS) entry which is preliminary data.</text>
</comment>
<dbReference type="GO" id="GO:0004674">
    <property type="term" value="F:protein serine/threonine kinase activity"/>
    <property type="evidence" value="ECO:0007669"/>
    <property type="project" value="UniProtKB-EC"/>
</dbReference>
<evidence type="ECO:0000256" key="10">
    <source>
        <dbReference type="ARBA" id="ARBA00048679"/>
    </source>
</evidence>
<dbReference type="PROSITE" id="PS50011">
    <property type="entry name" value="PROTEIN_KINASE_DOM"/>
    <property type="match status" value="1"/>
</dbReference>
<evidence type="ECO:0000256" key="5">
    <source>
        <dbReference type="ARBA" id="ARBA00022741"/>
    </source>
</evidence>
<feature type="compositionally biased region" description="Basic and acidic residues" evidence="12">
    <location>
        <begin position="830"/>
        <end position="839"/>
    </location>
</feature>
<dbReference type="PROSITE" id="PS00108">
    <property type="entry name" value="PROTEIN_KINASE_ST"/>
    <property type="match status" value="1"/>
</dbReference>
<dbReference type="InterPro" id="IPR000719">
    <property type="entry name" value="Prot_kinase_dom"/>
</dbReference>
<keyword evidence="11" id="KW-0175">Coiled coil</keyword>
<evidence type="ECO:0000256" key="7">
    <source>
        <dbReference type="ARBA" id="ARBA00022840"/>
    </source>
</evidence>
<evidence type="ECO:0000259" key="13">
    <source>
        <dbReference type="PROSITE" id="PS50011"/>
    </source>
</evidence>
<dbReference type="SUPFAM" id="SSF56112">
    <property type="entry name" value="Protein kinase-like (PK-like)"/>
    <property type="match status" value="1"/>
</dbReference>
<reference evidence="15 16" key="1">
    <citation type="submission" date="2023-04" db="EMBL/GenBank/DDBJ databases">
        <title>Genome of Basidiobolus ranarum AG-B5.</title>
        <authorList>
            <person name="Stajich J.E."/>
            <person name="Carter-House D."/>
            <person name="Gryganskyi A."/>
        </authorList>
    </citation>
    <scope>NUCLEOTIDE SEQUENCE [LARGE SCALE GENOMIC DNA]</scope>
    <source>
        <strain evidence="15 16">AG-B5</strain>
    </source>
</reference>
<keyword evidence="2" id="KW-0723">Serine/threonine-protein kinase</keyword>
<dbReference type="EC" id="2.7.11.1" evidence="1"/>
<accession>A0ABR2W6X2</accession>
<feature type="region of interest" description="Disordered" evidence="12">
    <location>
        <begin position="815"/>
        <end position="853"/>
    </location>
</feature>
<dbReference type="Pfam" id="PF00069">
    <property type="entry name" value="Pkinase"/>
    <property type="match status" value="1"/>
</dbReference>
<dbReference type="InterPro" id="IPR008271">
    <property type="entry name" value="Ser/Thr_kinase_AS"/>
</dbReference>
<evidence type="ECO:0000313" key="16">
    <source>
        <dbReference type="Proteomes" id="UP001479436"/>
    </source>
</evidence>
<comment type="catalytic activity">
    <reaction evidence="9">
        <text>L-threonyl-[protein] + ATP = O-phospho-L-threonyl-[protein] + ADP + H(+)</text>
        <dbReference type="Rhea" id="RHEA:46608"/>
        <dbReference type="Rhea" id="RHEA-COMP:11060"/>
        <dbReference type="Rhea" id="RHEA-COMP:11605"/>
        <dbReference type="ChEBI" id="CHEBI:15378"/>
        <dbReference type="ChEBI" id="CHEBI:30013"/>
        <dbReference type="ChEBI" id="CHEBI:30616"/>
        <dbReference type="ChEBI" id="CHEBI:61977"/>
        <dbReference type="ChEBI" id="CHEBI:456216"/>
        <dbReference type="EC" id="2.7.11.1"/>
    </reaction>
</comment>
<dbReference type="EMBL" id="JASJQH010006974">
    <property type="protein sequence ID" value="KAK9721623.1"/>
    <property type="molecule type" value="Genomic_DNA"/>
</dbReference>
<protein>
    <recommendedName>
        <fullName evidence="1">non-specific serine/threonine protein kinase</fullName>
        <ecNumber evidence="1">2.7.11.1</ecNumber>
    </recommendedName>
</protein>
<proteinExistence type="inferred from homology"/>
<keyword evidence="6 15" id="KW-0418">Kinase</keyword>
<evidence type="ECO:0000313" key="15">
    <source>
        <dbReference type="EMBL" id="KAK9721623.1"/>
    </source>
</evidence>
<dbReference type="Proteomes" id="UP001479436">
    <property type="component" value="Unassembled WGS sequence"/>
</dbReference>
<keyword evidence="4 15" id="KW-0808">Transferase</keyword>
<dbReference type="InterPro" id="IPR011009">
    <property type="entry name" value="Kinase-like_dom_sf"/>
</dbReference>
<organism evidence="15 16">
    <name type="scientific">Basidiobolus ranarum</name>
    <dbReference type="NCBI Taxonomy" id="34480"/>
    <lineage>
        <taxon>Eukaryota</taxon>
        <taxon>Fungi</taxon>
        <taxon>Fungi incertae sedis</taxon>
        <taxon>Zoopagomycota</taxon>
        <taxon>Entomophthoromycotina</taxon>
        <taxon>Basidiobolomycetes</taxon>
        <taxon>Basidiobolales</taxon>
        <taxon>Basidiobolaceae</taxon>
        <taxon>Basidiobolus</taxon>
    </lineage>
</organism>
<keyword evidence="7" id="KW-0067">ATP-binding</keyword>
<keyword evidence="16" id="KW-1185">Reference proteome</keyword>
<keyword evidence="3" id="KW-0597">Phosphoprotein</keyword>
<evidence type="ECO:0000256" key="6">
    <source>
        <dbReference type="ARBA" id="ARBA00022777"/>
    </source>
</evidence>
<dbReference type="PANTHER" id="PTHR22988">
    <property type="entry name" value="MYOTONIC DYSTROPHY S/T KINASE-RELATED"/>
    <property type="match status" value="1"/>
</dbReference>
<dbReference type="InterPro" id="IPR050839">
    <property type="entry name" value="Rho-assoc_Ser/Thr_Kinase"/>
</dbReference>
<comment type="similarity">
    <text evidence="8">Belongs to the protein kinase superfamily. STE Ser/Thr protein kinase family. COT1 subfamily.</text>
</comment>
<evidence type="ECO:0000256" key="2">
    <source>
        <dbReference type="ARBA" id="ARBA00022527"/>
    </source>
</evidence>
<dbReference type="InterPro" id="IPR000961">
    <property type="entry name" value="AGC-kinase_C"/>
</dbReference>
<feature type="domain" description="AGC-kinase C-terminal" evidence="14">
    <location>
        <begin position="347"/>
        <end position="415"/>
    </location>
</feature>
<dbReference type="SMART" id="SM00220">
    <property type="entry name" value="S_TKc"/>
    <property type="match status" value="1"/>
</dbReference>
<feature type="domain" description="Protein kinase" evidence="13">
    <location>
        <begin position="79"/>
        <end position="346"/>
    </location>
</feature>
<evidence type="ECO:0000256" key="11">
    <source>
        <dbReference type="SAM" id="Coils"/>
    </source>
</evidence>
<feature type="coiled-coil region" evidence="11">
    <location>
        <begin position="507"/>
        <end position="593"/>
    </location>
</feature>
<dbReference type="PROSITE" id="PS51285">
    <property type="entry name" value="AGC_KINASE_CTER"/>
    <property type="match status" value="1"/>
</dbReference>
<comment type="catalytic activity">
    <reaction evidence="10">
        <text>L-seryl-[protein] + ATP = O-phospho-L-seryl-[protein] + ADP + H(+)</text>
        <dbReference type="Rhea" id="RHEA:17989"/>
        <dbReference type="Rhea" id="RHEA-COMP:9863"/>
        <dbReference type="Rhea" id="RHEA-COMP:11604"/>
        <dbReference type="ChEBI" id="CHEBI:15378"/>
        <dbReference type="ChEBI" id="CHEBI:29999"/>
        <dbReference type="ChEBI" id="CHEBI:30616"/>
        <dbReference type="ChEBI" id="CHEBI:83421"/>
        <dbReference type="ChEBI" id="CHEBI:456216"/>
        <dbReference type="EC" id="2.7.11.1"/>
    </reaction>
</comment>
<evidence type="ECO:0000256" key="9">
    <source>
        <dbReference type="ARBA" id="ARBA00047899"/>
    </source>
</evidence>
<evidence type="ECO:0000256" key="8">
    <source>
        <dbReference type="ARBA" id="ARBA00038271"/>
    </source>
</evidence>
<feature type="region of interest" description="Disordered" evidence="12">
    <location>
        <begin position="656"/>
        <end position="686"/>
    </location>
</feature>
<gene>
    <name evidence="15" type="primary">CDC42BPG_1</name>
    <name evidence="15" type="ORF">K7432_003283</name>
</gene>
<keyword evidence="5" id="KW-0547">Nucleotide-binding</keyword>
<evidence type="ECO:0000256" key="1">
    <source>
        <dbReference type="ARBA" id="ARBA00012513"/>
    </source>
</evidence>
<evidence type="ECO:0000256" key="12">
    <source>
        <dbReference type="SAM" id="MobiDB-lite"/>
    </source>
</evidence>
<evidence type="ECO:0000256" key="4">
    <source>
        <dbReference type="ARBA" id="ARBA00022679"/>
    </source>
</evidence>
<dbReference type="Gene3D" id="3.30.200.20">
    <property type="entry name" value="Phosphorylase Kinase, domain 1"/>
    <property type="match status" value="1"/>
</dbReference>
<feature type="compositionally biased region" description="Basic and acidic residues" evidence="12">
    <location>
        <begin position="656"/>
        <end position="668"/>
    </location>
</feature>
<evidence type="ECO:0000259" key="14">
    <source>
        <dbReference type="PROSITE" id="PS51285"/>
    </source>
</evidence>
<sequence length="884" mass="102312">MAVNQLESVTQLQNRILTPYRETDDFPLYLDALLDTLLAVYDDYNASTLPKNDNIQSFLKESATTVSQLRSLRPNKSDYETLKPLAQGEFGMVSVVRKKSTGEVYAMKTLHKQYILKRKEQAFYMEERDILALGESSIWIPKLHTAFQDHENLYLVMEYAPGGDLFSLLAKRDEPILDEEAARFYIAEIILAVADLHVMGYVHRDIKPNNILIDRAGHIKLADFGSCIKLGPLNKVTSSISVGTCDYISPEVLQAQEGNRDGYGQECDWWSIGIVLYEILQGDPPFYSESVPETYSKIMRHQEELQFLDEIPISAVAQDLIRSLLCGKDTRLGKNGVEEIKNHPFFNDFEWDNIRLRTPPFIPALESAHDTANFLPLEDVPKPVAAVNANRDSLGNHFPFIGFTFHSEVMQRSDISNSNSSSVVTSPNKAIEENPLYDENLELKQIIESGRISFHELQEENVRLKLQLHNLKTEFEDFTKSKLEAIEVIPVIPSTPQFEQEHLQNEIVLLKSSLEQTSCQVEELQCERELLLTSKKNLEIQVEEIKLEKETFKRGLDELRKTIVEGEYLTLAVEAEKHKVSQLEMKNQMLENNLRKYKDPRYNSIQFKSDLNIKFEQLMSEKIEIHKHLIQTHHALTQTQERNRKLEEKIEVIQKRRKEERSTTKTSEEYSNQHNQESSETSREPLEDTIKTLMKNNKELNKQLDRRSAEKEATRRELNELRQELLKLKKDKLSIEQTSDHHKCTREEILKLKITESVLESSKVDLERKMSQLVEENAYVRRKLVQTQKELEQRTFRATDLERRLLHVQLDKGQTPEKWTIKGPRPPPVPDKDYRRYSSSEKTNSLQSSRKKYDRKGENLGIIFPAIIPVSTSKSSTGPSFYFL</sequence>
<name>A0ABR2W6X2_9FUNG</name>
<dbReference type="Gene3D" id="1.10.510.10">
    <property type="entry name" value="Transferase(Phosphotransferase) domain 1"/>
    <property type="match status" value="1"/>
</dbReference>